<reference evidence="1 2" key="1">
    <citation type="journal article" date="2013" name="ISME J.">
        <title>A metabolic model for members of the genus Tetrasphaera involved in enhanced biological phosphorus removal.</title>
        <authorList>
            <person name="Kristiansen R."/>
            <person name="Nguyen H.T.T."/>
            <person name="Saunders A.M."/>
            <person name="Nielsen J.L."/>
            <person name="Wimmer R."/>
            <person name="Le V.Q."/>
            <person name="McIlroy S.J."/>
            <person name="Petrovski S."/>
            <person name="Seviour R.J."/>
            <person name="Calteau A."/>
            <person name="Nielsen K.L."/>
            <person name="Nielsen P.H."/>
        </authorList>
    </citation>
    <scope>NUCLEOTIDE SEQUENCE [LARGE SCALE GENOMIC DNA]</scope>
    <source>
        <strain evidence="1 2">Ben 74</strain>
    </source>
</reference>
<dbReference type="Gene3D" id="3.40.50.300">
    <property type="entry name" value="P-loop containing nucleotide triphosphate hydrolases"/>
    <property type="match status" value="1"/>
</dbReference>
<dbReference type="EMBL" id="CAJC01000192">
    <property type="protein sequence ID" value="CCI54612.1"/>
    <property type="molecule type" value="Genomic_DNA"/>
</dbReference>
<keyword evidence="2" id="KW-1185">Reference proteome</keyword>
<evidence type="ECO:0000313" key="1">
    <source>
        <dbReference type="EMBL" id="CCI54612.1"/>
    </source>
</evidence>
<organism evidence="1 2">
    <name type="scientific">Nostocoides jenkinsii Ben 74</name>
    <dbReference type="NCBI Taxonomy" id="1193518"/>
    <lineage>
        <taxon>Bacteria</taxon>
        <taxon>Bacillati</taxon>
        <taxon>Actinomycetota</taxon>
        <taxon>Actinomycetes</taxon>
        <taxon>Micrococcales</taxon>
        <taxon>Intrasporangiaceae</taxon>
        <taxon>Nostocoides</taxon>
    </lineage>
</organism>
<dbReference type="SUPFAM" id="SSF53795">
    <property type="entry name" value="PEP carboxykinase-like"/>
    <property type="match status" value="1"/>
</dbReference>
<evidence type="ECO:0000313" key="2">
    <source>
        <dbReference type="Proteomes" id="UP000035720"/>
    </source>
</evidence>
<dbReference type="STRING" id="1193518.BN13_780003"/>
<name>A0A077MGM7_9MICO</name>
<gene>
    <name evidence="1" type="ORF">BN13_780003</name>
</gene>
<dbReference type="InterPro" id="IPR027417">
    <property type="entry name" value="P-loop_NTPase"/>
</dbReference>
<comment type="caution">
    <text evidence="1">The sequence shown here is derived from an EMBL/GenBank/DDBJ whole genome shotgun (WGS) entry which is preliminary data.</text>
</comment>
<protein>
    <recommendedName>
        <fullName evidence="3">Coenzyme PQQ synthesis protein D (PqqD)</fullName>
    </recommendedName>
</protein>
<dbReference type="Proteomes" id="UP000035720">
    <property type="component" value="Unassembled WGS sequence"/>
</dbReference>
<dbReference type="AlphaFoldDB" id="A0A077MGM7"/>
<evidence type="ECO:0008006" key="3">
    <source>
        <dbReference type="Google" id="ProtNLM"/>
    </source>
</evidence>
<accession>A0A077MGM7</accession>
<dbReference type="OrthoDB" id="4793383at2"/>
<proteinExistence type="predicted"/>
<dbReference type="RefSeq" id="WP_048547257.1">
    <property type="nucleotide sequence ID" value="NZ_HF571038.1"/>
</dbReference>
<sequence>MSTPLRINTLGTRWEVDLSETSEEVADELRRLWRDAGDWSPDTCEPAGFPRPLEVVSQPGAGRVLPSFDPDDPTQPLPSVIQVSDDPRTAPYIFSTAITARGIMAQSGRLTMLHAAALAHPDTGSAILLIAPSGTGKTTAARTLGRTLSYLSDETSALRPDHTIVAHPKPLSIVGEGGKSEASPAELGLLPPRADARLAATVLLERRAGQVAHLKPVPLIEALIEAIPQSSSLPAQERPLSGLAEVLRTGEGVATLVYSEIEDAAPVILDLLARSAPGRLVPADYDVIEADDRRRGTAWTQAPGRSAPGDAEPLVIERAAWIEALAWGSESLVLNGPQPVRLMGLGHTIWLAADEPIGLAEIVEQVVAEHGPHPEAAELVRDAIAKLAEAGLVVFVAPRP</sequence>